<sequence>MFILTTTNSGPYQGNKNWKLLHYKENVNSVYSNVKNVTSWGGTQSNSMLAIAKLTNENGWGFDYYSQRHSKPCGGNYQEAIALGMRMHYVQDYEQKIKHIKLQTAEDPQHLIVPIGGCSPTAEYGIKKVAEYIKNWNHLDTSNNSLNVLLPSGTGTTSFYLAKQLACREIKVFTVPCVGGEEYLREQICKNLSEEDTSVLNVVTTKTFPRFAHPYKEFLSFWENVKSDTSVELDLIYAPKTILSARDYLKSDPKAKWLYIHTGGTSGNVTQIKRFKV</sequence>
<dbReference type="InterPro" id="IPR027278">
    <property type="entry name" value="ACCD_DCysDesulf"/>
</dbReference>
<name>A0AAW2YI01_9EUKA</name>
<comment type="similarity">
    <text evidence="2">Belongs to the ACC deaminase/D-cysteine desulfhydrase family.</text>
</comment>
<dbReference type="InterPro" id="IPR036052">
    <property type="entry name" value="TrpB-like_PALP_sf"/>
</dbReference>
<dbReference type="PIRSF" id="PIRSF006278">
    <property type="entry name" value="ACCD_DCysDesulf"/>
    <property type="match status" value="1"/>
</dbReference>
<dbReference type="PANTHER" id="PTHR43780">
    <property type="entry name" value="1-AMINOCYCLOPROPANE-1-CARBOXYLATE DEAMINASE-RELATED"/>
    <property type="match status" value="1"/>
</dbReference>
<organism evidence="6 7">
    <name type="scientific">Acrasis kona</name>
    <dbReference type="NCBI Taxonomy" id="1008807"/>
    <lineage>
        <taxon>Eukaryota</taxon>
        <taxon>Discoba</taxon>
        <taxon>Heterolobosea</taxon>
        <taxon>Tetramitia</taxon>
        <taxon>Eutetramitia</taxon>
        <taxon>Acrasidae</taxon>
        <taxon>Acrasis</taxon>
    </lineage>
</organism>
<evidence type="ECO:0000256" key="3">
    <source>
        <dbReference type="ARBA" id="ARBA00022898"/>
    </source>
</evidence>
<dbReference type="AlphaFoldDB" id="A0AAW2YI01"/>
<dbReference type="SUPFAM" id="SSF53686">
    <property type="entry name" value="Tryptophan synthase beta subunit-like PLP-dependent enzymes"/>
    <property type="match status" value="1"/>
</dbReference>
<keyword evidence="3 5" id="KW-0663">Pyridoxal phosphate</keyword>
<evidence type="ECO:0000256" key="1">
    <source>
        <dbReference type="ARBA" id="ARBA00001933"/>
    </source>
</evidence>
<comment type="cofactor">
    <cofactor evidence="1">
        <name>pyridoxal 5'-phosphate</name>
        <dbReference type="ChEBI" id="CHEBI:597326"/>
    </cofactor>
</comment>
<proteinExistence type="inferred from homology"/>
<dbReference type="Proteomes" id="UP001431209">
    <property type="component" value="Unassembled WGS sequence"/>
</dbReference>
<evidence type="ECO:0000256" key="4">
    <source>
        <dbReference type="PIRSR" id="PIRSR006278-1"/>
    </source>
</evidence>
<gene>
    <name evidence="6" type="ORF">AKO1_006318</name>
</gene>
<dbReference type="GO" id="GO:0019148">
    <property type="term" value="F:D-cysteine desulfhydrase activity"/>
    <property type="evidence" value="ECO:0007669"/>
    <property type="project" value="TreeGrafter"/>
</dbReference>
<evidence type="ECO:0008006" key="8">
    <source>
        <dbReference type="Google" id="ProtNLM"/>
    </source>
</evidence>
<reference evidence="6 7" key="1">
    <citation type="submission" date="2024-03" db="EMBL/GenBank/DDBJ databases">
        <title>The Acrasis kona genome and developmental transcriptomes reveal deep origins of eukaryotic multicellular pathways.</title>
        <authorList>
            <person name="Sheikh S."/>
            <person name="Fu C.-J."/>
            <person name="Brown M.W."/>
            <person name="Baldauf S.L."/>
        </authorList>
    </citation>
    <scope>NUCLEOTIDE SEQUENCE [LARGE SCALE GENOMIC DNA]</scope>
    <source>
        <strain evidence="6 7">ATCC MYA-3509</strain>
    </source>
</reference>
<keyword evidence="7" id="KW-1185">Reference proteome</keyword>
<dbReference type="PANTHER" id="PTHR43780:SF2">
    <property type="entry name" value="1-AMINOCYCLOPROPANE-1-CARBOXYLATE DEAMINASE-RELATED"/>
    <property type="match status" value="1"/>
</dbReference>
<accession>A0AAW2YI01</accession>
<evidence type="ECO:0000256" key="2">
    <source>
        <dbReference type="ARBA" id="ARBA00008639"/>
    </source>
</evidence>
<dbReference type="EMBL" id="JAOPGA020000027">
    <property type="protein sequence ID" value="KAL0476385.1"/>
    <property type="molecule type" value="Genomic_DNA"/>
</dbReference>
<comment type="caution">
    <text evidence="6">The sequence shown here is derived from an EMBL/GenBank/DDBJ whole genome shotgun (WGS) entry which is preliminary data.</text>
</comment>
<evidence type="ECO:0000256" key="5">
    <source>
        <dbReference type="PIRSR" id="PIRSR006278-2"/>
    </source>
</evidence>
<protein>
    <recommendedName>
        <fullName evidence="8">Tryptophan synthase beta chain-like PALP domain-containing protein</fullName>
    </recommendedName>
</protein>
<dbReference type="Gene3D" id="3.40.50.1100">
    <property type="match status" value="2"/>
</dbReference>
<feature type="modified residue" description="N6-(pyridoxal phosphate)lysine" evidence="5">
    <location>
        <position position="16"/>
    </location>
</feature>
<evidence type="ECO:0000313" key="7">
    <source>
        <dbReference type="Proteomes" id="UP001431209"/>
    </source>
</evidence>
<feature type="active site" description="Nucleophile" evidence="4">
    <location>
        <position position="45"/>
    </location>
</feature>
<evidence type="ECO:0000313" key="6">
    <source>
        <dbReference type="EMBL" id="KAL0476385.1"/>
    </source>
</evidence>